<evidence type="ECO:0000256" key="2">
    <source>
        <dbReference type="SAM" id="MobiDB-lite"/>
    </source>
</evidence>
<dbReference type="EMBL" id="QFFI01000018">
    <property type="protein sequence ID" value="PWG62502.1"/>
    <property type="molecule type" value="Genomic_DNA"/>
</dbReference>
<comment type="caution">
    <text evidence="3">The sequence shown here is derived from an EMBL/GenBank/DDBJ whole genome shotgun (WGS) entry which is preliminary data.</text>
</comment>
<evidence type="ECO:0000313" key="3">
    <source>
        <dbReference type="EMBL" id="PWG62502.1"/>
    </source>
</evidence>
<dbReference type="Proteomes" id="UP000245474">
    <property type="component" value="Unassembled WGS sequence"/>
</dbReference>
<proteinExistence type="predicted"/>
<evidence type="ECO:0000313" key="4">
    <source>
        <dbReference type="Proteomes" id="UP000245474"/>
    </source>
</evidence>
<feature type="region of interest" description="Disordered" evidence="2">
    <location>
        <begin position="248"/>
        <end position="274"/>
    </location>
</feature>
<dbReference type="OrthoDB" id="10020696at2"/>
<feature type="region of interest" description="Disordered" evidence="2">
    <location>
        <begin position="290"/>
        <end position="331"/>
    </location>
</feature>
<gene>
    <name evidence="3" type="ORF">DEM34_12020</name>
</gene>
<accession>A0A2U2N0A4</accession>
<dbReference type="AlphaFoldDB" id="A0A2U2N0A4"/>
<keyword evidence="1" id="KW-0175">Coiled coil</keyword>
<feature type="compositionally biased region" description="Low complexity" evidence="2">
    <location>
        <begin position="295"/>
        <end position="321"/>
    </location>
</feature>
<sequence>MSERRAAPDSLTERLQADLEKTQLRLEEVAAYYRGELEASRQRAEDEAVRVQAAEAGRRRRAEEQVAYLKGELKAARADAEHAQRRYQELRQRLDDVERYAEARNQEEMKGFQEAARAAWRTAEEEVERLDHELSDLQRRLEQEREERHQVERAYEQLEERHQLAEEERRRLIARLKRALKMSEARRGELTRQLAAAGTAAADGQSGATIRGEQRVEVDPEAGWGSQSLGAGSDFSDEFLMAEADESLTPQQRAARREAEARAADSAPEVSDQEAETLMMQLAVDQRVEERRRAATPVSAAAPPTASPAPAAARSAQAPARPRGRGGAAAAQQSRADGVLAQWKWPALAALVCVAAGGVALALL</sequence>
<reference evidence="3 4" key="1">
    <citation type="submission" date="2018-05" db="EMBL/GenBank/DDBJ databases">
        <title>Spiribacter halobius sp. nov., a moderately halophilic bacterium isolated from marine solar saltern.</title>
        <authorList>
            <person name="Zheng W.-S."/>
            <person name="Lu D.-C."/>
            <person name="Du Z.-J."/>
        </authorList>
    </citation>
    <scope>NUCLEOTIDE SEQUENCE [LARGE SCALE GENOMIC DNA]</scope>
    <source>
        <strain evidence="3 4">E85</strain>
    </source>
</reference>
<protein>
    <submittedName>
        <fullName evidence="3">Uncharacterized protein</fullName>
    </submittedName>
</protein>
<organism evidence="3 4">
    <name type="scientific">Sediminicurvatus halobius</name>
    <dbReference type="NCBI Taxonomy" id="2182432"/>
    <lineage>
        <taxon>Bacteria</taxon>
        <taxon>Pseudomonadati</taxon>
        <taxon>Pseudomonadota</taxon>
        <taxon>Gammaproteobacteria</taxon>
        <taxon>Chromatiales</taxon>
        <taxon>Ectothiorhodospiraceae</taxon>
        <taxon>Sediminicurvatus</taxon>
    </lineage>
</organism>
<name>A0A2U2N0A4_9GAMM</name>
<evidence type="ECO:0000256" key="1">
    <source>
        <dbReference type="SAM" id="Coils"/>
    </source>
</evidence>
<feature type="coiled-coil region" evidence="1">
    <location>
        <begin position="34"/>
        <end position="193"/>
    </location>
</feature>
<dbReference type="RefSeq" id="WP_109679060.1">
    <property type="nucleotide sequence ID" value="NZ_CP086615.1"/>
</dbReference>
<keyword evidence="4" id="KW-1185">Reference proteome</keyword>